<dbReference type="STRING" id="47427.A0A2H3DVE7"/>
<dbReference type="Proteomes" id="UP000217790">
    <property type="component" value="Unassembled WGS sequence"/>
</dbReference>
<keyword evidence="2" id="KW-1185">Reference proteome</keyword>
<accession>A0A2H3DVE7</accession>
<evidence type="ECO:0000313" key="1">
    <source>
        <dbReference type="EMBL" id="PBK98040.1"/>
    </source>
</evidence>
<gene>
    <name evidence="1" type="ORF">ARMGADRAFT_566490</name>
</gene>
<dbReference type="OrthoDB" id="5985073at2759"/>
<protein>
    <submittedName>
        <fullName evidence="1">Uncharacterized protein</fullName>
    </submittedName>
</protein>
<organism evidence="1 2">
    <name type="scientific">Armillaria gallica</name>
    <name type="common">Bulbous honey fungus</name>
    <name type="synonym">Armillaria bulbosa</name>
    <dbReference type="NCBI Taxonomy" id="47427"/>
    <lineage>
        <taxon>Eukaryota</taxon>
        <taxon>Fungi</taxon>
        <taxon>Dikarya</taxon>
        <taxon>Basidiomycota</taxon>
        <taxon>Agaricomycotina</taxon>
        <taxon>Agaricomycetes</taxon>
        <taxon>Agaricomycetidae</taxon>
        <taxon>Agaricales</taxon>
        <taxon>Marasmiineae</taxon>
        <taxon>Physalacriaceae</taxon>
        <taxon>Armillaria</taxon>
    </lineage>
</organism>
<sequence length="89" mass="10117">MVLMISSMGWRRISPPTQLRMLVTLEREGIIERYNGRTMSLAWGLVCRGYGFRTRTFCGKTGIAKQKERMVSCVDAGGIPNYTTIDWVP</sequence>
<evidence type="ECO:0000313" key="2">
    <source>
        <dbReference type="Proteomes" id="UP000217790"/>
    </source>
</evidence>
<reference evidence="2" key="1">
    <citation type="journal article" date="2017" name="Nat. Ecol. Evol.">
        <title>Genome expansion and lineage-specific genetic innovations in the forest pathogenic fungi Armillaria.</title>
        <authorList>
            <person name="Sipos G."/>
            <person name="Prasanna A.N."/>
            <person name="Walter M.C."/>
            <person name="O'Connor E."/>
            <person name="Balint B."/>
            <person name="Krizsan K."/>
            <person name="Kiss B."/>
            <person name="Hess J."/>
            <person name="Varga T."/>
            <person name="Slot J."/>
            <person name="Riley R."/>
            <person name="Boka B."/>
            <person name="Rigling D."/>
            <person name="Barry K."/>
            <person name="Lee J."/>
            <person name="Mihaltcheva S."/>
            <person name="LaButti K."/>
            <person name="Lipzen A."/>
            <person name="Waldron R."/>
            <person name="Moloney N.M."/>
            <person name="Sperisen C."/>
            <person name="Kredics L."/>
            <person name="Vagvoelgyi C."/>
            <person name="Patrignani A."/>
            <person name="Fitzpatrick D."/>
            <person name="Nagy I."/>
            <person name="Doyle S."/>
            <person name="Anderson J.B."/>
            <person name="Grigoriev I.V."/>
            <person name="Gueldener U."/>
            <person name="Muensterkoetter M."/>
            <person name="Nagy L.G."/>
        </authorList>
    </citation>
    <scope>NUCLEOTIDE SEQUENCE [LARGE SCALE GENOMIC DNA]</scope>
    <source>
        <strain evidence="2">Ar21-2</strain>
    </source>
</reference>
<name>A0A2H3DVE7_ARMGA</name>
<dbReference type="EMBL" id="KZ293648">
    <property type="protein sequence ID" value="PBK98040.1"/>
    <property type="molecule type" value="Genomic_DNA"/>
</dbReference>
<dbReference type="AlphaFoldDB" id="A0A2H3DVE7"/>
<proteinExistence type="predicted"/>
<dbReference type="InParanoid" id="A0A2H3DVE7"/>